<dbReference type="Proteomes" id="UP001432322">
    <property type="component" value="Unassembled WGS sequence"/>
</dbReference>
<accession>A0AAV5WLE7</accession>
<comment type="caution">
    <text evidence="2">The sequence shown here is derived from an EMBL/GenBank/DDBJ whole genome shotgun (WGS) entry which is preliminary data.</text>
</comment>
<feature type="non-terminal residue" evidence="2">
    <location>
        <position position="64"/>
    </location>
</feature>
<sequence length="64" mass="7334">IQGQGIPHCRLCSSYLLRCRGSLHRRDPSHGLQLRAPHEKRHSPRAPCMQVARQGSVVRCLRHE</sequence>
<feature type="non-terminal residue" evidence="2">
    <location>
        <position position="1"/>
    </location>
</feature>
<feature type="region of interest" description="Disordered" evidence="1">
    <location>
        <begin position="27"/>
        <end position="46"/>
    </location>
</feature>
<proteinExistence type="predicted"/>
<dbReference type="AlphaFoldDB" id="A0AAV5WLE7"/>
<reference evidence="2" key="1">
    <citation type="submission" date="2023-10" db="EMBL/GenBank/DDBJ databases">
        <title>Genome assembly of Pristionchus species.</title>
        <authorList>
            <person name="Yoshida K."/>
            <person name="Sommer R.J."/>
        </authorList>
    </citation>
    <scope>NUCLEOTIDE SEQUENCE</scope>
    <source>
        <strain evidence="2">RS5133</strain>
    </source>
</reference>
<protein>
    <submittedName>
        <fullName evidence="2">Uncharacterized protein</fullName>
    </submittedName>
</protein>
<evidence type="ECO:0000313" key="3">
    <source>
        <dbReference type="Proteomes" id="UP001432322"/>
    </source>
</evidence>
<evidence type="ECO:0000313" key="2">
    <source>
        <dbReference type="EMBL" id="GMT31559.1"/>
    </source>
</evidence>
<keyword evidence="3" id="KW-1185">Reference proteome</keyword>
<organism evidence="2 3">
    <name type="scientific">Pristionchus fissidentatus</name>
    <dbReference type="NCBI Taxonomy" id="1538716"/>
    <lineage>
        <taxon>Eukaryota</taxon>
        <taxon>Metazoa</taxon>
        <taxon>Ecdysozoa</taxon>
        <taxon>Nematoda</taxon>
        <taxon>Chromadorea</taxon>
        <taxon>Rhabditida</taxon>
        <taxon>Rhabditina</taxon>
        <taxon>Diplogasteromorpha</taxon>
        <taxon>Diplogasteroidea</taxon>
        <taxon>Neodiplogasteridae</taxon>
        <taxon>Pristionchus</taxon>
    </lineage>
</organism>
<name>A0AAV5WLE7_9BILA</name>
<dbReference type="EMBL" id="BTSY01000006">
    <property type="protein sequence ID" value="GMT31559.1"/>
    <property type="molecule type" value="Genomic_DNA"/>
</dbReference>
<evidence type="ECO:0000256" key="1">
    <source>
        <dbReference type="SAM" id="MobiDB-lite"/>
    </source>
</evidence>
<gene>
    <name evidence="2" type="ORF">PFISCL1PPCAC_22856</name>
</gene>